<organism evidence="3 4">
    <name type="scientific">Ostreobium quekettii</name>
    <dbReference type="NCBI Taxonomy" id="121088"/>
    <lineage>
        <taxon>Eukaryota</taxon>
        <taxon>Viridiplantae</taxon>
        <taxon>Chlorophyta</taxon>
        <taxon>core chlorophytes</taxon>
        <taxon>Ulvophyceae</taxon>
        <taxon>TCBD clade</taxon>
        <taxon>Bryopsidales</taxon>
        <taxon>Ostreobineae</taxon>
        <taxon>Ostreobiaceae</taxon>
        <taxon>Ostreobium</taxon>
    </lineage>
</organism>
<protein>
    <submittedName>
        <fullName evidence="3">Uncharacterized protein</fullName>
    </submittedName>
</protein>
<keyword evidence="4" id="KW-1185">Reference proteome</keyword>
<gene>
    <name evidence="3" type="ORF">OSTQU699_LOCUS8593</name>
</gene>
<keyword evidence="1" id="KW-0175">Coiled coil</keyword>
<reference evidence="3" key="1">
    <citation type="submission" date="2020-12" db="EMBL/GenBank/DDBJ databases">
        <authorList>
            <person name="Iha C."/>
        </authorList>
    </citation>
    <scope>NUCLEOTIDE SEQUENCE</scope>
</reference>
<dbReference type="Proteomes" id="UP000708148">
    <property type="component" value="Unassembled WGS sequence"/>
</dbReference>
<proteinExistence type="predicted"/>
<accession>A0A8S1JCM8</accession>
<feature type="compositionally biased region" description="Low complexity" evidence="2">
    <location>
        <begin position="153"/>
        <end position="165"/>
    </location>
</feature>
<feature type="region of interest" description="Disordered" evidence="2">
    <location>
        <begin position="189"/>
        <end position="231"/>
    </location>
</feature>
<feature type="region of interest" description="Disordered" evidence="2">
    <location>
        <begin position="143"/>
        <end position="173"/>
    </location>
</feature>
<feature type="region of interest" description="Disordered" evidence="2">
    <location>
        <begin position="44"/>
        <end position="63"/>
    </location>
</feature>
<sequence length="520" mass="55043">MVASLEERTAVFNRVDRENERLKEANTRLAVLVSEQQALLNRRLGKGGSAPSQGGLGKPVADNKPLHTVVGTLQPSDVMMSSRLAICSPHRQQPGSLSRAEAELSAGHSTETHNRLGTSMPPPSPPLWAVSPFSQWTGCQDAFPQQHQRPRWSQASTSASTAGTADGPQPCSSPLSVVDCLERPLQGQQPLAFSPSAGARRGTCPSPTWSTPELGQQVKGGIGNPDVGSAQGTFMDHNLDRFLGRPLLNDVPGVPNLDFRAASAGTPQMARMLGASSAPLPTAFSDSMLLRERSATLLGNRGGVPGLTSVSDLMTEMGIQVQALQSVLATHSICRGGDQVPASVAATLRSMVSTITELEARIARMRTPKPSDLAHSVPLDANVSLSREEMGQFERCLAMLGLSASQESALIELRAGHIAALTKIYEERTRLNAQAKAALRSSGASSETMRSVWDLVKHNIGQEQQAVVDGLCALLLRILEPPQAALLLVDAHPSSVDIIKLTTAVAGLCSDSTVPTSTQV</sequence>
<evidence type="ECO:0000313" key="4">
    <source>
        <dbReference type="Proteomes" id="UP000708148"/>
    </source>
</evidence>
<dbReference type="EMBL" id="CAJHUC010002128">
    <property type="protein sequence ID" value="CAD7703236.1"/>
    <property type="molecule type" value="Genomic_DNA"/>
</dbReference>
<evidence type="ECO:0000256" key="1">
    <source>
        <dbReference type="SAM" id="Coils"/>
    </source>
</evidence>
<comment type="caution">
    <text evidence="3">The sequence shown here is derived from an EMBL/GenBank/DDBJ whole genome shotgun (WGS) entry which is preliminary data.</text>
</comment>
<evidence type="ECO:0000256" key="2">
    <source>
        <dbReference type="SAM" id="MobiDB-lite"/>
    </source>
</evidence>
<evidence type="ECO:0000313" key="3">
    <source>
        <dbReference type="EMBL" id="CAD7703236.1"/>
    </source>
</evidence>
<dbReference type="AlphaFoldDB" id="A0A8S1JCM8"/>
<feature type="region of interest" description="Disordered" evidence="2">
    <location>
        <begin position="90"/>
        <end position="119"/>
    </location>
</feature>
<name>A0A8S1JCM8_9CHLO</name>
<feature type="coiled-coil region" evidence="1">
    <location>
        <begin position="15"/>
        <end position="42"/>
    </location>
</feature>
<feature type="compositionally biased region" description="Polar residues" evidence="2">
    <location>
        <begin position="205"/>
        <end position="214"/>
    </location>
</feature>